<dbReference type="AlphaFoldDB" id="A0A0E9TBT8"/>
<organism evidence="1">
    <name type="scientific">Anguilla anguilla</name>
    <name type="common">European freshwater eel</name>
    <name type="synonym">Muraena anguilla</name>
    <dbReference type="NCBI Taxonomy" id="7936"/>
    <lineage>
        <taxon>Eukaryota</taxon>
        <taxon>Metazoa</taxon>
        <taxon>Chordata</taxon>
        <taxon>Craniata</taxon>
        <taxon>Vertebrata</taxon>
        <taxon>Euteleostomi</taxon>
        <taxon>Actinopterygii</taxon>
        <taxon>Neopterygii</taxon>
        <taxon>Teleostei</taxon>
        <taxon>Anguilliformes</taxon>
        <taxon>Anguillidae</taxon>
        <taxon>Anguilla</taxon>
    </lineage>
</organism>
<dbReference type="EMBL" id="GBXM01058237">
    <property type="protein sequence ID" value="JAH50340.1"/>
    <property type="molecule type" value="Transcribed_RNA"/>
</dbReference>
<accession>A0A0E9TBT8</accession>
<reference evidence="1" key="1">
    <citation type="submission" date="2014-11" db="EMBL/GenBank/DDBJ databases">
        <authorList>
            <person name="Amaro Gonzalez C."/>
        </authorList>
    </citation>
    <scope>NUCLEOTIDE SEQUENCE</scope>
</reference>
<name>A0A0E9TBT8_ANGAN</name>
<proteinExistence type="predicted"/>
<protein>
    <submittedName>
        <fullName evidence="1">Uncharacterized protein</fullName>
    </submittedName>
</protein>
<evidence type="ECO:0000313" key="1">
    <source>
        <dbReference type="EMBL" id="JAH50340.1"/>
    </source>
</evidence>
<reference evidence="1" key="2">
    <citation type="journal article" date="2015" name="Fish Shellfish Immunol.">
        <title>Early steps in the European eel (Anguilla anguilla)-Vibrio vulnificus interaction in the gills: Role of the RtxA13 toxin.</title>
        <authorList>
            <person name="Callol A."/>
            <person name="Pajuelo D."/>
            <person name="Ebbesson L."/>
            <person name="Teles M."/>
            <person name="MacKenzie S."/>
            <person name="Amaro C."/>
        </authorList>
    </citation>
    <scope>NUCLEOTIDE SEQUENCE</scope>
</reference>
<sequence length="57" mass="6356">MGTHGAFSNLGNSLINTRVCSRPVNCAIIGEHCNLYVPFPLDLWLFQRAGIGRQLKR</sequence>